<keyword evidence="8" id="KW-1185">Reference proteome</keyword>
<dbReference type="PROSITE" id="PS51136">
    <property type="entry name" value="WAC"/>
    <property type="match status" value="1"/>
</dbReference>
<dbReference type="AlphaFoldDB" id="A0A9P4QAG8"/>
<feature type="domain" description="WAC" evidence="6">
    <location>
        <begin position="22"/>
        <end position="131"/>
    </location>
</feature>
<dbReference type="PANTHER" id="PTHR32075">
    <property type="entry name" value="ISWI CHROMATIN-REMODELING COMPLEX SUBUNIT YPL216W-RELATED"/>
    <property type="match status" value="1"/>
</dbReference>
<feature type="compositionally biased region" description="Low complexity" evidence="4">
    <location>
        <begin position="942"/>
        <end position="955"/>
    </location>
</feature>
<proteinExistence type="predicted"/>
<evidence type="ECO:0000313" key="7">
    <source>
        <dbReference type="EMBL" id="KAF2721204.1"/>
    </source>
</evidence>
<feature type="compositionally biased region" description="Acidic residues" evidence="4">
    <location>
        <begin position="424"/>
        <end position="437"/>
    </location>
</feature>
<keyword evidence="2 3" id="KW-0539">Nucleus</keyword>
<organism evidence="7 8">
    <name type="scientific">Polychaeton citri CBS 116435</name>
    <dbReference type="NCBI Taxonomy" id="1314669"/>
    <lineage>
        <taxon>Eukaryota</taxon>
        <taxon>Fungi</taxon>
        <taxon>Dikarya</taxon>
        <taxon>Ascomycota</taxon>
        <taxon>Pezizomycotina</taxon>
        <taxon>Dothideomycetes</taxon>
        <taxon>Dothideomycetidae</taxon>
        <taxon>Capnodiales</taxon>
        <taxon>Capnodiaceae</taxon>
        <taxon>Polychaeton</taxon>
    </lineage>
</organism>
<dbReference type="InterPro" id="IPR018501">
    <property type="entry name" value="DDT_dom"/>
</dbReference>
<reference evidence="7" key="1">
    <citation type="journal article" date="2020" name="Stud. Mycol.">
        <title>101 Dothideomycetes genomes: a test case for predicting lifestyles and emergence of pathogens.</title>
        <authorList>
            <person name="Haridas S."/>
            <person name="Albert R."/>
            <person name="Binder M."/>
            <person name="Bloem J."/>
            <person name="Labutti K."/>
            <person name="Salamov A."/>
            <person name="Andreopoulos B."/>
            <person name="Baker S."/>
            <person name="Barry K."/>
            <person name="Bills G."/>
            <person name="Bluhm B."/>
            <person name="Cannon C."/>
            <person name="Castanera R."/>
            <person name="Culley D."/>
            <person name="Daum C."/>
            <person name="Ezra D."/>
            <person name="Gonzalez J."/>
            <person name="Henrissat B."/>
            <person name="Kuo A."/>
            <person name="Liang C."/>
            <person name="Lipzen A."/>
            <person name="Lutzoni F."/>
            <person name="Magnuson J."/>
            <person name="Mondo S."/>
            <person name="Nolan M."/>
            <person name="Ohm R."/>
            <person name="Pangilinan J."/>
            <person name="Park H.-J."/>
            <person name="Ramirez L."/>
            <person name="Alfaro M."/>
            <person name="Sun H."/>
            <person name="Tritt A."/>
            <person name="Yoshinaga Y."/>
            <person name="Zwiers L.-H."/>
            <person name="Turgeon B."/>
            <person name="Goodwin S."/>
            <person name="Spatafora J."/>
            <person name="Crous P."/>
            <person name="Grigoriev I."/>
        </authorList>
    </citation>
    <scope>NUCLEOTIDE SEQUENCE</scope>
    <source>
        <strain evidence="7">CBS 116435</strain>
    </source>
</reference>
<dbReference type="Proteomes" id="UP000799441">
    <property type="component" value="Unassembled WGS sequence"/>
</dbReference>
<feature type="region of interest" description="Disordered" evidence="4">
    <location>
        <begin position="908"/>
        <end position="974"/>
    </location>
</feature>
<evidence type="ECO:0000259" key="5">
    <source>
        <dbReference type="PROSITE" id="PS50827"/>
    </source>
</evidence>
<evidence type="ECO:0000256" key="4">
    <source>
        <dbReference type="SAM" id="MobiDB-lite"/>
    </source>
</evidence>
<feature type="region of interest" description="Disordered" evidence="4">
    <location>
        <begin position="270"/>
        <end position="302"/>
    </location>
</feature>
<dbReference type="Pfam" id="PF15613">
    <property type="entry name" value="WSD"/>
    <property type="match status" value="1"/>
</dbReference>
<dbReference type="PROSITE" id="PS50827">
    <property type="entry name" value="DDT"/>
    <property type="match status" value="1"/>
</dbReference>
<dbReference type="InterPro" id="IPR028941">
    <property type="entry name" value="WHIM2_dom"/>
</dbReference>
<evidence type="ECO:0000256" key="2">
    <source>
        <dbReference type="ARBA" id="ARBA00023242"/>
    </source>
</evidence>
<comment type="subcellular location">
    <subcellularLocation>
        <location evidence="1 3">Nucleus</location>
    </subcellularLocation>
</comment>
<dbReference type="GO" id="GO:0005634">
    <property type="term" value="C:nucleus"/>
    <property type="evidence" value="ECO:0007669"/>
    <property type="project" value="UniProtKB-SubCell"/>
</dbReference>
<feature type="compositionally biased region" description="Polar residues" evidence="4">
    <location>
        <begin position="276"/>
        <end position="286"/>
    </location>
</feature>
<dbReference type="Pfam" id="PF02791">
    <property type="entry name" value="DDT"/>
    <property type="match status" value="1"/>
</dbReference>
<name>A0A9P4QAG8_9PEZI</name>
<accession>A0A9P4QAG8</accession>
<dbReference type="GO" id="GO:0031509">
    <property type="term" value="P:subtelomeric heterochromatin formation"/>
    <property type="evidence" value="ECO:0007669"/>
    <property type="project" value="TreeGrafter"/>
</dbReference>
<evidence type="ECO:0000256" key="3">
    <source>
        <dbReference type="PROSITE-ProRule" id="PRU00475"/>
    </source>
</evidence>
<dbReference type="Pfam" id="PF10537">
    <property type="entry name" value="WAC_Acf1_DNA_bd"/>
    <property type="match status" value="1"/>
</dbReference>
<feature type="region of interest" description="Disordered" evidence="4">
    <location>
        <begin position="613"/>
        <end position="689"/>
    </location>
</feature>
<sequence length="974" mass="111212">MVLHKRKPVHYQPAPQGIADNETVWVLQATGEVFRDYEEYLKRYDYLAQKKFTDAINGKSGLTYFQALESELKSSTSIESLFPEVLRDPILRKVQFSTTSRIDDLVSTVFEEFKKEFFPGEDVLIILDDGETLEGVIREKAKFPMIRGPDGSVQRPAFSRYFVKIDVSDNEALLDDRHIRRKRNVFTKQNLRSFLKSSLQREAWIGAPWLVKEHLAIHYRLPMEIPQHLLRDAQILSKQQTLQRNPTVKARAPRPKHLSPEELQLQQAQFAKGHARQNNVPHNQINGHLPIGNPRAPPQPPPPPPIKYPIEDLDLPIRGDMPESKRPRLDFFTTEQEHYILKGRRINMHDIEMASMGMLLEVWNTLNVQAEVYVLDSFTFDDFVDALRHKDPDNPCELLEEVFCGVLKHIVDEEGKVHVKLPEVADDSEDDSDDENDESHLSTPAHDVPAGRTRSRLSHVDPAVTNPRTSSTVANRAMEMLGDTDWQSRLQARDFENGGWQVVLVGLLHQLSHSPIHKNRCERLLAELAPVEEEPTAETAQESFAALDVNLRISALELITMLSVSTKALKDFLEACSDDQTDIRKTKIEWQRSKKELGEQLLEKDREYKILLPENMAVSPGPMVQEPEQTNGDSEVRDASISSEDPDDDAPRRSLRGGQDRKRKREEEIGKAARAKAEKLEREKNKPKQSKEFIKLVKEREDLKKRIGDLEAKIDECDSDLREANVQRTKVLGKDRYCNRYYWFERNGQPFGGLPSSSTAHYGYANGRIWVQGPDQMEVDGFIALNDQEQKEYKLRFGKTVVERRAEEEGPTSLANAFEWGFIDDEQRLAQLIQWLDDKGERERALKKELLAWHVKIGEYMKALRDFKDAQAAKKVEAEEEQPTSRISTRNKLAEVRADARDRCTKWENGMARDEIGSPHSRPSLAAPKRGAKKDKSRTSTASAADVAGKKGVAVLLNRQGKPVSRQGGSYSFK</sequence>
<dbReference type="OrthoDB" id="332390at2759"/>
<evidence type="ECO:0000313" key="8">
    <source>
        <dbReference type="Proteomes" id="UP000799441"/>
    </source>
</evidence>
<evidence type="ECO:0000256" key="1">
    <source>
        <dbReference type="ARBA" id="ARBA00004123"/>
    </source>
</evidence>
<gene>
    <name evidence="7" type="ORF">K431DRAFT_74184</name>
</gene>
<dbReference type="InterPro" id="IPR013136">
    <property type="entry name" value="WSTF_Acf1_Cbp146"/>
</dbReference>
<protein>
    <recommendedName>
        <fullName evidence="9">WAC domain-containing protein</fullName>
    </recommendedName>
</protein>
<dbReference type="GO" id="GO:0000785">
    <property type="term" value="C:chromatin"/>
    <property type="evidence" value="ECO:0007669"/>
    <property type="project" value="UniProtKB-ARBA"/>
</dbReference>
<dbReference type="EMBL" id="MU003792">
    <property type="protein sequence ID" value="KAF2721204.1"/>
    <property type="molecule type" value="Genomic_DNA"/>
</dbReference>
<dbReference type="PANTHER" id="PTHR32075:SF6">
    <property type="entry name" value="ISWI CHROMATIN-REMODELING COMPLEX SUBUNIT YPL216W-RELATED"/>
    <property type="match status" value="1"/>
</dbReference>
<comment type="caution">
    <text evidence="7">The sequence shown here is derived from an EMBL/GenBank/DDBJ whole genome shotgun (WGS) entry which is preliminary data.</text>
</comment>
<feature type="region of interest" description="Disordered" evidence="4">
    <location>
        <begin position="420"/>
        <end position="469"/>
    </location>
</feature>
<feature type="domain" description="DDT" evidence="5">
    <location>
        <begin position="353"/>
        <end position="416"/>
    </location>
</feature>
<dbReference type="GO" id="GO:0000781">
    <property type="term" value="C:chromosome, telomeric region"/>
    <property type="evidence" value="ECO:0007669"/>
    <property type="project" value="GOC"/>
</dbReference>
<feature type="compositionally biased region" description="Basic and acidic residues" evidence="4">
    <location>
        <begin position="908"/>
        <end position="917"/>
    </location>
</feature>
<evidence type="ECO:0008006" key="9">
    <source>
        <dbReference type="Google" id="ProtNLM"/>
    </source>
</evidence>
<feature type="compositionally biased region" description="Basic and acidic residues" evidence="4">
    <location>
        <begin position="665"/>
        <end position="689"/>
    </location>
</feature>
<evidence type="ECO:0000259" key="6">
    <source>
        <dbReference type="PROSITE" id="PS51136"/>
    </source>
</evidence>